<dbReference type="InterPro" id="IPR029162">
    <property type="entry name" value="InaF-motif"/>
</dbReference>
<dbReference type="PANTHER" id="PTHR34929:SF1">
    <property type="entry name" value="INAF MOTIF CONTAINING 2"/>
    <property type="match status" value="1"/>
</dbReference>
<dbReference type="OMA" id="FWKERNC"/>
<reference evidence="4" key="1">
    <citation type="submission" date="2011-12" db="EMBL/GenBank/DDBJ databases">
        <title>The Draft Genome of Lepisosteus oculatus.</title>
        <authorList>
            <consortium name="The Broad Institute Genome Assembly &amp; Analysis Group"/>
            <consortium name="Computational R&amp;D Group"/>
            <consortium name="and Sequencing Platform"/>
            <person name="Di Palma F."/>
            <person name="Alfoldi J."/>
            <person name="Johnson J."/>
            <person name="Berlin A."/>
            <person name="Gnerre S."/>
            <person name="Jaffe D."/>
            <person name="MacCallum I."/>
            <person name="Young S."/>
            <person name="Walker B.J."/>
            <person name="Lander E.S."/>
            <person name="Lindblad-Toh K."/>
        </authorList>
    </citation>
    <scope>NUCLEOTIDE SEQUENCE [LARGE SCALE GENOMIC DNA]</scope>
</reference>
<dbReference type="HOGENOM" id="CLU_2460496_0_0_1"/>
<protein>
    <recommendedName>
        <fullName evidence="5">InaF motif containing 2</fullName>
    </recommendedName>
</protein>
<dbReference type="Bgee" id="ENSLOCG00000017563">
    <property type="expression patterns" value="Expressed in heart and 13 other cell types or tissues"/>
</dbReference>
<feature type="region of interest" description="Disordered" evidence="1">
    <location>
        <begin position="69"/>
        <end position="89"/>
    </location>
</feature>
<name>W5NM09_LEPOC</name>
<proteinExistence type="predicted"/>
<keyword evidence="2" id="KW-0472">Membrane</keyword>
<dbReference type="PANTHER" id="PTHR34929">
    <property type="entry name" value="ZGC:153157"/>
    <property type="match status" value="1"/>
</dbReference>
<dbReference type="GeneTree" id="ENSGT00900000142611"/>
<dbReference type="EMBL" id="AHAT01029364">
    <property type="status" value="NOT_ANNOTATED_CDS"/>
    <property type="molecule type" value="Genomic_DNA"/>
</dbReference>
<dbReference type="eggNOG" id="ENOG502SYRX">
    <property type="taxonomic scope" value="Eukaryota"/>
</dbReference>
<evidence type="ECO:0008006" key="5">
    <source>
        <dbReference type="Google" id="ProtNLM"/>
    </source>
</evidence>
<feature type="transmembrane region" description="Helical" evidence="2">
    <location>
        <begin position="42"/>
        <end position="62"/>
    </location>
</feature>
<organism evidence="3 4">
    <name type="scientific">Lepisosteus oculatus</name>
    <name type="common">Spotted gar</name>
    <dbReference type="NCBI Taxonomy" id="7918"/>
    <lineage>
        <taxon>Eukaryota</taxon>
        <taxon>Metazoa</taxon>
        <taxon>Chordata</taxon>
        <taxon>Craniata</taxon>
        <taxon>Vertebrata</taxon>
        <taxon>Euteleostomi</taxon>
        <taxon>Actinopterygii</taxon>
        <taxon>Neopterygii</taxon>
        <taxon>Holostei</taxon>
        <taxon>Semionotiformes</taxon>
        <taxon>Lepisosteidae</taxon>
        <taxon>Lepisosteus</taxon>
    </lineage>
</organism>
<dbReference type="Ensembl" id="ENSLOCT00000021705.1">
    <property type="protein sequence ID" value="ENSLOCP00000021668.1"/>
    <property type="gene ID" value="ENSLOCG00000017563.1"/>
</dbReference>
<evidence type="ECO:0000256" key="1">
    <source>
        <dbReference type="SAM" id="MobiDB-lite"/>
    </source>
</evidence>
<keyword evidence="4" id="KW-1185">Reference proteome</keyword>
<feature type="region of interest" description="Disordered" evidence="1">
    <location>
        <begin position="1"/>
        <end position="26"/>
    </location>
</feature>
<accession>W5NM09</accession>
<evidence type="ECO:0000313" key="4">
    <source>
        <dbReference type="Proteomes" id="UP000018468"/>
    </source>
</evidence>
<dbReference type="InParanoid" id="W5NM09"/>
<dbReference type="Pfam" id="PF15018">
    <property type="entry name" value="InaF-motif"/>
    <property type="match status" value="1"/>
</dbReference>
<evidence type="ECO:0000313" key="3">
    <source>
        <dbReference type="Ensembl" id="ENSLOCP00000021668.1"/>
    </source>
</evidence>
<dbReference type="Proteomes" id="UP000018468">
    <property type="component" value="Linkage group LG2"/>
</dbReference>
<keyword evidence="2" id="KW-1133">Transmembrane helix</keyword>
<keyword evidence="2" id="KW-0812">Transmembrane</keyword>
<reference evidence="3" key="3">
    <citation type="submission" date="2025-09" db="UniProtKB">
        <authorList>
            <consortium name="Ensembl"/>
        </authorList>
    </citation>
    <scope>IDENTIFICATION</scope>
</reference>
<evidence type="ECO:0000256" key="2">
    <source>
        <dbReference type="SAM" id="Phobius"/>
    </source>
</evidence>
<feature type="compositionally biased region" description="Basic and acidic residues" evidence="1">
    <location>
        <begin position="1"/>
        <end position="18"/>
    </location>
</feature>
<reference evidence="3" key="2">
    <citation type="submission" date="2025-08" db="UniProtKB">
        <authorList>
            <consortium name="Ensembl"/>
        </authorList>
    </citation>
    <scope>IDENTIFICATION</scope>
</reference>
<dbReference type="AlphaFoldDB" id="W5NM09"/>
<sequence>MRGASNDRKEHVGAEKRPSYPGDQRVKVANTATKKWVKVAMAITYFLSVSLASFVLVIYYGVFWSPKAGNSASNSTTNSTGPNTTTTCS</sequence>